<dbReference type="Gene3D" id="1.20.5.340">
    <property type="match status" value="1"/>
</dbReference>
<keyword evidence="2" id="KW-1133">Transmembrane helix</keyword>
<feature type="transmembrane region" description="Helical" evidence="2">
    <location>
        <begin position="53"/>
        <end position="73"/>
    </location>
</feature>
<dbReference type="AlphaFoldDB" id="A0A381PQX4"/>
<keyword evidence="2" id="KW-0812">Transmembrane</keyword>
<sequence>MSEKDDLKNIPPLVPERDDVASHRSNKRAQSQEIVRPSYYTRKVEVSTWPVRIMLILLSLGVVVGGYGAYYFYGEYQNTLRQSELRIGDLEVRLALAGESAEESDNDLMDNINRSIEQYDLLWANWRANNRQFEEFQGEIARLKMSNEGQDETTATNSQAIASTNQSLMANETQINSLTNEMEVLGQSVTGLNANIDELSSMRSDLESIRLSLTSGDSTVLGLVGRLEYIEESMESVNAHRLQINESLYRLQESIEALQRVRSVPGSF</sequence>
<evidence type="ECO:0000313" key="3">
    <source>
        <dbReference type="EMBL" id="SUZ69455.1"/>
    </source>
</evidence>
<organism evidence="3">
    <name type="scientific">marine metagenome</name>
    <dbReference type="NCBI Taxonomy" id="408172"/>
    <lineage>
        <taxon>unclassified sequences</taxon>
        <taxon>metagenomes</taxon>
        <taxon>ecological metagenomes</taxon>
    </lineage>
</organism>
<feature type="region of interest" description="Disordered" evidence="1">
    <location>
        <begin position="1"/>
        <end position="29"/>
    </location>
</feature>
<accession>A0A381PQX4</accession>
<evidence type="ECO:0000256" key="1">
    <source>
        <dbReference type="SAM" id="MobiDB-lite"/>
    </source>
</evidence>
<dbReference type="SUPFAM" id="SSF46579">
    <property type="entry name" value="Prefoldin"/>
    <property type="match status" value="1"/>
</dbReference>
<keyword evidence="2" id="KW-0472">Membrane</keyword>
<reference evidence="3" key="1">
    <citation type="submission" date="2018-05" db="EMBL/GenBank/DDBJ databases">
        <authorList>
            <person name="Lanie J.A."/>
            <person name="Ng W.-L."/>
            <person name="Kazmierczak K.M."/>
            <person name="Andrzejewski T.M."/>
            <person name="Davidsen T.M."/>
            <person name="Wayne K.J."/>
            <person name="Tettelin H."/>
            <person name="Glass J.I."/>
            <person name="Rusch D."/>
            <person name="Podicherti R."/>
            <person name="Tsui H.-C.T."/>
            <person name="Winkler M.E."/>
        </authorList>
    </citation>
    <scope>NUCLEOTIDE SEQUENCE</scope>
</reference>
<protein>
    <submittedName>
        <fullName evidence="3">Uncharacterized protein</fullName>
    </submittedName>
</protein>
<evidence type="ECO:0000256" key="2">
    <source>
        <dbReference type="SAM" id="Phobius"/>
    </source>
</evidence>
<proteinExistence type="predicted"/>
<name>A0A381PQX4_9ZZZZ</name>
<gene>
    <name evidence="3" type="ORF">METZ01_LOCUS22309</name>
</gene>
<dbReference type="EMBL" id="UINC01001061">
    <property type="protein sequence ID" value="SUZ69455.1"/>
    <property type="molecule type" value="Genomic_DNA"/>
</dbReference>